<evidence type="ECO:0000313" key="6">
    <source>
        <dbReference type="EMBL" id="MFC5069703.1"/>
    </source>
</evidence>
<dbReference type="RefSeq" id="WP_114956279.1">
    <property type="nucleotide sequence ID" value="NZ_JBHSJF010000008.1"/>
</dbReference>
<dbReference type="GO" id="GO:0008817">
    <property type="term" value="F:corrinoid adenosyltransferase activity"/>
    <property type="evidence" value="ECO:0007669"/>
    <property type="project" value="UniProtKB-EC"/>
</dbReference>
<keyword evidence="7" id="KW-1185">Reference proteome</keyword>
<dbReference type="Pfam" id="PF01923">
    <property type="entry name" value="Cob_adeno_trans"/>
    <property type="match status" value="1"/>
</dbReference>
<feature type="domain" description="Cobalamin adenosyltransferase-like" evidence="5">
    <location>
        <begin position="3"/>
        <end position="161"/>
    </location>
</feature>
<sequence>MKIYTKGGDAGQTSLFSGRRAGKDDPLVAAVGDLDELSSSIGLAVLANPEMRPKLRAMQKALYTISAILSSEGTRSNLSLDPAETFALEKYIDELSERLPPLHDFIYPGDSEASARLHMARAVARRAERAVSVLQDPAAPGDVLAYLNRMSDALFVMARWADFAGGLEDLMFKSPDAEK</sequence>
<dbReference type="PANTHER" id="PTHR12213:SF0">
    <property type="entry name" value="CORRINOID ADENOSYLTRANSFERASE MMAB"/>
    <property type="match status" value="1"/>
</dbReference>
<dbReference type="SUPFAM" id="SSF89028">
    <property type="entry name" value="Cobalamin adenosyltransferase-like"/>
    <property type="match status" value="1"/>
</dbReference>
<keyword evidence="2 4" id="KW-0547">Nucleotide-binding</keyword>
<comment type="catalytic activity">
    <reaction evidence="4">
        <text>2 cob(II)alamin + reduced [electron-transfer flavoprotein] + 2 ATP = 2 adenosylcob(III)alamin + 2 triphosphate + oxidized [electron-transfer flavoprotein] + 3 H(+)</text>
        <dbReference type="Rhea" id="RHEA:28671"/>
        <dbReference type="Rhea" id="RHEA-COMP:10685"/>
        <dbReference type="Rhea" id="RHEA-COMP:10686"/>
        <dbReference type="ChEBI" id="CHEBI:15378"/>
        <dbReference type="ChEBI" id="CHEBI:16304"/>
        <dbReference type="ChEBI" id="CHEBI:18036"/>
        <dbReference type="ChEBI" id="CHEBI:18408"/>
        <dbReference type="ChEBI" id="CHEBI:30616"/>
        <dbReference type="ChEBI" id="CHEBI:57692"/>
        <dbReference type="ChEBI" id="CHEBI:58307"/>
        <dbReference type="EC" id="2.5.1.17"/>
    </reaction>
</comment>
<comment type="pathway">
    <text evidence="4">Cofactor biosynthesis; adenosylcobalamin biosynthesis; adenosylcobalamin from cob(II)yrinate a,c-diamide: step 2/7.</text>
</comment>
<dbReference type="InterPro" id="IPR029499">
    <property type="entry name" value="PduO-typ"/>
</dbReference>
<evidence type="ECO:0000256" key="1">
    <source>
        <dbReference type="ARBA" id="ARBA00022679"/>
    </source>
</evidence>
<evidence type="ECO:0000256" key="4">
    <source>
        <dbReference type="RuleBase" id="RU366026"/>
    </source>
</evidence>
<protein>
    <recommendedName>
        <fullName evidence="4">Corrinoid adenosyltransferase</fullName>
        <ecNumber evidence="4">2.5.1.17</ecNumber>
    </recommendedName>
    <alternativeName>
        <fullName evidence="4">Cob(II)alamin adenosyltransferase</fullName>
    </alternativeName>
    <alternativeName>
        <fullName evidence="4">Cob(II)yrinic acid a,c-diamide adenosyltransferase</fullName>
    </alternativeName>
    <alternativeName>
        <fullName evidence="4">Cobinamide/cobalamin adenosyltransferase</fullName>
    </alternativeName>
</protein>
<dbReference type="PANTHER" id="PTHR12213">
    <property type="entry name" value="CORRINOID ADENOSYLTRANSFERASE"/>
    <property type="match status" value="1"/>
</dbReference>
<comment type="catalytic activity">
    <reaction evidence="4">
        <text>2 cob(II)yrinate a,c diamide + reduced [electron-transfer flavoprotein] + 2 ATP = 2 adenosylcob(III)yrinate a,c-diamide + 2 triphosphate + oxidized [electron-transfer flavoprotein] + 3 H(+)</text>
        <dbReference type="Rhea" id="RHEA:11528"/>
        <dbReference type="Rhea" id="RHEA-COMP:10685"/>
        <dbReference type="Rhea" id="RHEA-COMP:10686"/>
        <dbReference type="ChEBI" id="CHEBI:15378"/>
        <dbReference type="ChEBI" id="CHEBI:18036"/>
        <dbReference type="ChEBI" id="CHEBI:30616"/>
        <dbReference type="ChEBI" id="CHEBI:57692"/>
        <dbReference type="ChEBI" id="CHEBI:58307"/>
        <dbReference type="ChEBI" id="CHEBI:58503"/>
        <dbReference type="ChEBI" id="CHEBI:58537"/>
        <dbReference type="EC" id="2.5.1.17"/>
    </reaction>
</comment>
<gene>
    <name evidence="6" type="ORF">ACFPFW_16945</name>
</gene>
<evidence type="ECO:0000256" key="3">
    <source>
        <dbReference type="ARBA" id="ARBA00022840"/>
    </source>
</evidence>
<keyword evidence="1 4" id="KW-0808">Transferase</keyword>
<dbReference type="InterPro" id="IPR016030">
    <property type="entry name" value="CblAdoTrfase-like"/>
</dbReference>
<dbReference type="InterPro" id="IPR036451">
    <property type="entry name" value="CblAdoTrfase-like_sf"/>
</dbReference>
<accession>A0ABV9Z718</accession>
<evidence type="ECO:0000259" key="5">
    <source>
        <dbReference type="Pfam" id="PF01923"/>
    </source>
</evidence>
<reference evidence="7" key="1">
    <citation type="journal article" date="2019" name="Int. J. Syst. Evol. Microbiol.">
        <title>The Global Catalogue of Microorganisms (GCM) 10K type strain sequencing project: providing services to taxonomists for standard genome sequencing and annotation.</title>
        <authorList>
            <consortium name="The Broad Institute Genomics Platform"/>
            <consortium name="The Broad Institute Genome Sequencing Center for Infectious Disease"/>
            <person name="Wu L."/>
            <person name="Ma J."/>
        </authorList>
    </citation>
    <scope>NUCLEOTIDE SEQUENCE [LARGE SCALE GENOMIC DNA]</scope>
    <source>
        <strain evidence="7">CGMCC 1.16444</strain>
    </source>
</reference>
<name>A0ABV9Z718_9HYPH</name>
<evidence type="ECO:0000256" key="2">
    <source>
        <dbReference type="ARBA" id="ARBA00022741"/>
    </source>
</evidence>
<dbReference type="Gene3D" id="1.20.1200.10">
    <property type="entry name" value="Cobalamin adenosyltransferase-like"/>
    <property type="match status" value="1"/>
</dbReference>
<dbReference type="EC" id="2.5.1.17" evidence="4"/>
<evidence type="ECO:0000313" key="7">
    <source>
        <dbReference type="Proteomes" id="UP001595796"/>
    </source>
</evidence>
<dbReference type="Proteomes" id="UP001595796">
    <property type="component" value="Unassembled WGS sequence"/>
</dbReference>
<comment type="similarity">
    <text evidence="4">Belongs to the Cob(I)alamin adenosyltransferase family.</text>
</comment>
<proteinExistence type="inferred from homology"/>
<comment type="caution">
    <text evidence="6">The sequence shown here is derived from an EMBL/GenBank/DDBJ whole genome shotgun (WGS) entry which is preliminary data.</text>
</comment>
<dbReference type="NCBIfam" id="TIGR00636">
    <property type="entry name" value="PduO_Nterm"/>
    <property type="match status" value="1"/>
</dbReference>
<dbReference type="EMBL" id="JBHSJF010000008">
    <property type="protein sequence ID" value="MFC5069703.1"/>
    <property type="molecule type" value="Genomic_DNA"/>
</dbReference>
<organism evidence="6 7">
    <name type="scientific">Flaviflagellibacter deserti</name>
    <dbReference type="NCBI Taxonomy" id="2267266"/>
    <lineage>
        <taxon>Bacteria</taxon>
        <taxon>Pseudomonadati</taxon>
        <taxon>Pseudomonadota</taxon>
        <taxon>Alphaproteobacteria</taxon>
        <taxon>Hyphomicrobiales</taxon>
        <taxon>Flaviflagellibacter</taxon>
    </lineage>
</organism>
<keyword evidence="4" id="KW-0169">Cobalamin biosynthesis</keyword>
<keyword evidence="3 4" id="KW-0067">ATP-binding</keyword>